<feature type="region of interest" description="Disordered" evidence="1">
    <location>
        <begin position="1"/>
        <end position="30"/>
    </location>
</feature>
<feature type="region of interest" description="Disordered" evidence="1">
    <location>
        <begin position="186"/>
        <end position="252"/>
    </location>
</feature>
<organism evidence="2 3">
    <name type="scientific">Xylaria flabelliformis</name>
    <dbReference type="NCBI Taxonomy" id="2512241"/>
    <lineage>
        <taxon>Eukaryota</taxon>
        <taxon>Fungi</taxon>
        <taxon>Dikarya</taxon>
        <taxon>Ascomycota</taxon>
        <taxon>Pezizomycotina</taxon>
        <taxon>Sordariomycetes</taxon>
        <taxon>Xylariomycetidae</taxon>
        <taxon>Xylariales</taxon>
        <taxon>Xylariaceae</taxon>
        <taxon>Xylaria</taxon>
    </lineage>
</organism>
<feature type="compositionally biased region" description="Polar residues" evidence="1">
    <location>
        <begin position="353"/>
        <end position="398"/>
    </location>
</feature>
<dbReference type="OrthoDB" id="4161589at2759"/>
<proteinExistence type="predicted"/>
<feature type="region of interest" description="Disordered" evidence="1">
    <location>
        <begin position="136"/>
        <end position="159"/>
    </location>
</feature>
<dbReference type="EMBL" id="VFLP01000006">
    <property type="protein sequence ID" value="TRX97330.1"/>
    <property type="molecule type" value="Genomic_DNA"/>
</dbReference>
<feature type="compositionally biased region" description="Low complexity" evidence="1">
    <location>
        <begin position="337"/>
        <end position="352"/>
    </location>
</feature>
<sequence length="693" mass="76886">MSVPVSGHLTTHAGPTCSENLDETGDLPPPSRARRFLSPYPTPFSPTCFGRWDAGLGQRLQAGDATKTSCLSTGLQLCTKSIHRPPFIALWPAGERFRPLPSGILYVRQDGVNCDLLLLLLLLQYMIMLPATPPFSASTNGPASASTCAPVSDTASTGPSLIHRQQASATIAAPELGAGRRLIDQNHQKRRPSPSLDGQSPDSSGSLPSGRDNVSATPQDQRTKKRRTGASSRGVANLTPEQLAKKRANDREAQRAIRERTKNQIEALENRIRELTAQQPYQDLQVVINRKRAVEAKNLELRAHLASIVASIQPLLSESSVVEGGFASPVSTHNSIQLASQQQQQQLSSYSAHNDSTPGDGNTPHSGVDSSWHSPALPQSASPPNSNSHQVRKPNQQGHDCVPNLNINGEHLKLDFLPDPSLRFDRMQAGVNGAQDSPAYQHLPMKHDWPLTQHHCTEATPDSLNSSQTPWKGAKIPIKHVPATCTIDNLLLNFMMERRQRFAEGIPAKEVVGPKYPSVSSLLNPENRTYCHPVSQVLTDILSKFSALCRLPERVAVLYVMYRTMRWHINPTPENFDLLPPFSQPLDIQYSMPHPAWVDYLPWPDMREKFVRDYESPDCDFDKIFLPYTQTLSLNWPYKEENALITIPDGSEIIINPVFQEHFLRLENWTLGDAFDEACPALRGTYNLKSERN</sequence>
<name>A0A553IAV3_9PEZI</name>
<dbReference type="CDD" id="cd14688">
    <property type="entry name" value="bZIP_YAP"/>
    <property type="match status" value="1"/>
</dbReference>
<accession>A0A553IAV3</accession>
<evidence type="ECO:0000313" key="3">
    <source>
        <dbReference type="Proteomes" id="UP000319160"/>
    </source>
</evidence>
<gene>
    <name evidence="2" type="ORF">FHL15_001608</name>
</gene>
<dbReference type="PANTHER" id="PTHR37012:SF2">
    <property type="entry name" value="BZIP DOMAIN-CONTAINING PROTEIN-RELATED"/>
    <property type="match status" value="1"/>
</dbReference>
<feature type="compositionally biased region" description="Polar residues" evidence="1">
    <location>
        <begin position="196"/>
        <end position="220"/>
    </location>
</feature>
<comment type="caution">
    <text evidence="2">The sequence shown here is derived from an EMBL/GenBank/DDBJ whole genome shotgun (WGS) entry which is preliminary data.</text>
</comment>
<reference evidence="3" key="1">
    <citation type="submission" date="2019-06" db="EMBL/GenBank/DDBJ databases">
        <title>Draft genome sequence of the griseofulvin-producing fungus Xylaria cubensis strain G536.</title>
        <authorList>
            <person name="Mead M.E."/>
            <person name="Raja H.A."/>
            <person name="Steenwyk J.L."/>
            <person name="Knowles S.L."/>
            <person name="Oberlies N.H."/>
            <person name="Rokas A."/>
        </authorList>
    </citation>
    <scope>NUCLEOTIDE SEQUENCE [LARGE SCALE GENOMIC DNA]</scope>
    <source>
        <strain evidence="3">G536</strain>
    </source>
</reference>
<evidence type="ECO:0008006" key="4">
    <source>
        <dbReference type="Google" id="ProtNLM"/>
    </source>
</evidence>
<dbReference type="InterPro" id="IPR021833">
    <property type="entry name" value="DUF3425"/>
</dbReference>
<dbReference type="Gene3D" id="1.20.5.170">
    <property type="match status" value="1"/>
</dbReference>
<dbReference type="Pfam" id="PF11905">
    <property type="entry name" value="DUF3425"/>
    <property type="match status" value="1"/>
</dbReference>
<evidence type="ECO:0000313" key="2">
    <source>
        <dbReference type="EMBL" id="TRX97330.1"/>
    </source>
</evidence>
<feature type="compositionally biased region" description="Basic and acidic residues" evidence="1">
    <location>
        <begin position="243"/>
        <end position="252"/>
    </location>
</feature>
<evidence type="ECO:0000256" key="1">
    <source>
        <dbReference type="SAM" id="MobiDB-lite"/>
    </source>
</evidence>
<dbReference type="AlphaFoldDB" id="A0A553IAV3"/>
<dbReference type="Proteomes" id="UP000319160">
    <property type="component" value="Unassembled WGS sequence"/>
</dbReference>
<dbReference type="PANTHER" id="PTHR37012">
    <property type="entry name" value="B-ZIP TRANSCRIPTION FACTOR (EUROFUNG)-RELATED"/>
    <property type="match status" value="1"/>
</dbReference>
<keyword evidence="3" id="KW-1185">Reference proteome</keyword>
<feature type="region of interest" description="Disordered" evidence="1">
    <location>
        <begin position="333"/>
        <end position="405"/>
    </location>
</feature>
<protein>
    <recommendedName>
        <fullName evidence="4">BZIP domain-containing protein</fullName>
    </recommendedName>
</protein>